<dbReference type="RefSeq" id="WP_386027699.1">
    <property type="nucleotide sequence ID" value="NZ_JBHUHX010000040.1"/>
</dbReference>
<proteinExistence type="predicted"/>
<dbReference type="InterPro" id="IPR050545">
    <property type="entry name" value="Mycobact_MmpL"/>
</dbReference>
<feature type="transmembrane region" description="Helical" evidence="6">
    <location>
        <begin position="639"/>
        <end position="657"/>
    </location>
</feature>
<organism evidence="8 9">
    <name type="scientific">Thiorhodococcus fuscus</name>
    <dbReference type="NCBI Taxonomy" id="527200"/>
    <lineage>
        <taxon>Bacteria</taxon>
        <taxon>Pseudomonadati</taxon>
        <taxon>Pseudomonadota</taxon>
        <taxon>Gammaproteobacteria</taxon>
        <taxon>Chromatiales</taxon>
        <taxon>Chromatiaceae</taxon>
        <taxon>Thiorhodococcus</taxon>
    </lineage>
</organism>
<dbReference type="Proteomes" id="UP001597337">
    <property type="component" value="Unassembled WGS sequence"/>
</dbReference>
<evidence type="ECO:0000256" key="6">
    <source>
        <dbReference type="SAM" id="Phobius"/>
    </source>
</evidence>
<protein>
    <submittedName>
        <fullName evidence="8">MMPL family transporter</fullName>
    </submittedName>
</protein>
<feature type="transmembrane region" description="Helical" evidence="6">
    <location>
        <begin position="749"/>
        <end position="771"/>
    </location>
</feature>
<dbReference type="InterPro" id="IPR004869">
    <property type="entry name" value="MMPL_dom"/>
</dbReference>
<dbReference type="Pfam" id="PF03176">
    <property type="entry name" value="MMPL"/>
    <property type="match status" value="1"/>
</dbReference>
<name>A0ABW4YA76_9GAMM</name>
<dbReference type="SUPFAM" id="SSF82866">
    <property type="entry name" value="Multidrug efflux transporter AcrB transmembrane domain"/>
    <property type="match status" value="2"/>
</dbReference>
<keyword evidence="3 6" id="KW-0812">Transmembrane</keyword>
<keyword evidence="5 6" id="KW-0472">Membrane</keyword>
<accession>A0ABW4YA76</accession>
<evidence type="ECO:0000256" key="4">
    <source>
        <dbReference type="ARBA" id="ARBA00022989"/>
    </source>
</evidence>
<feature type="transmembrane region" description="Helical" evidence="6">
    <location>
        <begin position="335"/>
        <end position="358"/>
    </location>
</feature>
<dbReference type="Gene3D" id="1.20.1640.10">
    <property type="entry name" value="Multidrug efflux transporter AcrB transmembrane domain"/>
    <property type="match status" value="2"/>
</dbReference>
<feature type="domain" description="Membrane transport protein MMPL" evidence="7">
    <location>
        <begin position="181"/>
        <end position="390"/>
    </location>
</feature>
<evidence type="ECO:0000256" key="1">
    <source>
        <dbReference type="ARBA" id="ARBA00004651"/>
    </source>
</evidence>
<gene>
    <name evidence="8" type="ORF">ACFSJC_14395</name>
</gene>
<keyword evidence="4 6" id="KW-1133">Transmembrane helix</keyword>
<keyword evidence="2" id="KW-1003">Cell membrane</keyword>
<keyword evidence="9" id="KW-1185">Reference proteome</keyword>
<feature type="transmembrane region" description="Helical" evidence="6">
    <location>
        <begin position="723"/>
        <end position="743"/>
    </location>
</feature>
<evidence type="ECO:0000259" key="7">
    <source>
        <dbReference type="Pfam" id="PF03176"/>
    </source>
</evidence>
<dbReference type="EMBL" id="JBHUHX010000040">
    <property type="protein sequence ID" value="MFD2113037.1"/>
    <property type="molecule type" value="Genomic_DNA"/>
</dbReference>
<comment type="subcellular location">
    <subcellularLocation>
        <location evidence="1">Cell membrane</location>
        <topology evidence="1">Multi-pass membrane protein</topology>
    </subcellularLocation>
</comment>
<evidence type="ECO:0000313" key="8">
    <source>
        <dbReference type="EMBL" id="MFD2113037.1"/>
    </source>
</evidence>
<evidence type="ECO:0000256" key="2">
    <source>
        <dbReference type="ARBA" id="ARBA00022475"/>
    </source>
</evidence>
<dbReference type="PANTHER" id="PTHR33406">
    <property type="entry name" value="MEMBRANE PROTEIN MJ1562-RELATED"/>
    <property type="match status" value="1"/>
</dbReference>
<evidence type="ECO:0000256" key="5">
    <source>
        <dbReference type="ARBA" id="ARBA00023136"/>
    </source>
</evidence>
<feature type="transmembrane region" description="Helical" evidence="6">
    <location>
        <begin position="664"/>
        <end position="684"/>
    </location>
</feature>
<dbReference type="PANTHER" id="PTHR33406:SF13">
    <property type="entry name" value="MEMBRANE PROTEIN YDFJ"/>
    <property type="match status" value="1"/>
</dbReference>
<sequence length="780" mass="83361">MRLPRTGPLLGVWLLCLLLLTLWNLNQTTLHRDLSMLLPRTATLQERLLLNQLREGIAARTLLIALQGDLDPERLADASRALSATLDASGRFRRVANGSETFEADALAPTLAHRYLIGPRGPCQINLDTKGLRGALERRLDELAGPMPPIDTSLIARDPTGCFRAWLLDLKPPTRPHQQHGIWVSGDGREALLLAETRAQASDLAAQAEAVAAVRAGFAALADTARLRLTISGPGYFAVGSQETIQTQTTWLSAAASLVVATLLFAAFRSPRLVLIGALPLATGILIGTTAVVLAFGSIHGITLALGVTLMGVAMDYPVHIFVHAERREDRIEGLSEIGPNLLIAVVTTVCGYAALALAEFEGLAQLGVLAGAGLASAAACSRFLLPVLLPEPYRWTAPSALPGLLDRLPTLDSRPARLITLGLTGLLAALLALHPDPWSSDLSRLSTVPRSEIALDQRLRTELGAPEVAQILFIVGTNPEQVLQRIESSSAELNRLVDAGLIAGFDTPTRILPSQTAQRARQSELPSRDQLQRRLDQAVAGLPFRTGAFTPFLDDLDLARAQTPLTSDDLKGTPIGERLETLLQPFDDAWVGLIPLIGADHPAAIAALQSLDPANGLRYLDLRETSAGLIDRFIRETLNSLTLAAALIGVLIWLGVRRQGRTLRVILPIALTLVLDYGLLLAIEGAINLFHLVSLLLVLGLSIDYSLFLSRRCADPAESARAAFAVALSALSSLLMFGLLALSSIPVLHAIGLTTALGIGLALPATFLLARPRRPTLSG</sequence>
<feature type="transmembrane region" description="Helical" evidence="6">
    <location>
        <begin position="273"/>
        <end position="296"/>
    </location>
</feature>
<feature type="transmembrane region" description="Helical" evidence="6">
    <location>
        <begin position="251"/>
        <end position="268"/>
    </location>
</feature>
<reference evidence="9" key="1">
    <citation type="journal article" date="2019" name="Int. J. Syst. Evol. Microbiol.">
        <title>The Global Catalogue of Microorganisms (GCM) 10K type strain sequencing project: providing services to taxonomists for standard genome sequencing and annotation.</title>
        <authorList>
            <consortium name="The Broad Institute Genomics Platform"/>
            <consortium name="The Broad Institute Genome Sequencing Center for Infectious Disease"/>
            <person name="Wu L."/>
            <person name="Ma J."/>
        </authorList>
    </citation>
    <scope>NUCLEOTIDE SEQUENCE [LARGE SCALE GENOMIC DNA]</scope>
    <source>
        <strain evidence="9">KACC 12597</strain>
    </source>
</reference>
<feature type="transmembrane region" description="Helical" evidence="6">
    <location>
        <begin position="302"/>
        <end position="323"/>
    </location>
</feature>
<evidence type="ECO:0000313" key="9">
    <source>
        <dbReference type="Proteomes" id="UP001597337"/>
    </source>
</evidence>
<feature type="transmembrane region" description="Helical" evidence="6">
    <location>
        <begin position="690"/>
        <end position="711"/>
    </location>
</feature>
<evidence type="ECO:0000256" key="3">
    <source>
        <dbReference type="ARBA" id="ARBA00022692"/>
    </source>
</evidence>
<comment type="caution">
    <text evidence="8">The sequence shown here is derived from an EMBL/GenBank/DDBJ whole genome shotgun (WGS) entry which is preliminary data.</text>
</comment>